<dbReference type="SUPFAM" id="SSF50022">
    <property type="entry name" value="ISP domain"/>
    <property type="match status" value="1"/>
</dbReference>
<protein>
    <recommendedName>
        <fullName evidence="10">Rieske domain-containing protein</fullName>
    </recommendedName>
</protein>
<dbReference type="EMBL" id="JLXW01000001">
    <property type="protein sequence ID" value="KBZ69328.1"/>
    <property type="molecule type" value="Genomic_DNA"/>
</dbReference>
<keyword evidence="9" id="KW-0520">NAD</keyword>
<evidence type="ECO:0000313" key="12">
    <source>
        <dbReference type="Proteomes" id="UP000025947"/>
    </source>
</evidence>
<evidence type="ECO:0000256" key="2">
    <source>
        <dbReference type="ARBA" id="ARBA00022714"/>
    </source>
</evidence>
<dbReference type="Pfam" id="PF00848">
    <property type="entry name" value="Ring_hydroxyl_A"/>
    <property type="match status" value="1"/>
</dbReference>
<reference evidence="11 12" key="1">
    <citation type="submission" date="2014-04" db="EMBL/GenBank/DDBJ databases">
        <title>The Genome Sequence of Mycobacterium tuberculosis TKK-01-0051.</title>
        <authorList>
            <consortium name="The Broad Institute Genomics Platform"/>
            <consortium name="The Broad Institute Genome Sequencing Center for Infectious Disease"/>
            <person name="Earl A.M."/>
            <person name="Cohen K."/>
            <person name="Pym A."/>
            <person name="Bishai W."/>
            <person name="Maharaj K."/>
            <person name="Desjardins C."/>
            <person name="Abeel T."/>
            <person name="Young S."/>
            <person name="Zeng Q."/>
            <person name="Gargeya S."/>
            <person name="Abouelleil A."/>
            <person name="Alvarado L."/>
            <person name="Chapman S.B."/>
            <person name="Gainer-Dewar J."/>
            <person name="Goldberg J."/>
            <person name="Griggs A."/>
            <person name="Gujja S."/>
            <person name="Hansen M."/>
            <person name="Howarth C."/>
            <person name="Imamovic A."/>
            <person name="Larimer J."/>
            <person name="Murphy C."/>
            <person name="Naylor J."/>
            <person name="Pearson M."/>
            <person name="Poon T.W."/>
            <person name="Priest M."/>
            <person name="Roberts A."/>
            <person name="Saif S."/>
            <person name="Shea T."/>
            <person name="Sykes S."/>
            <person name="Wortman J."/>
            <person name="Nusbaum C."/>
            <person name="Birren B."/>
        </authorList>
    </citation>
    <scope>NUCLEOTIDE SEQUENCE [LARGE SCALE GENOMIC DNA]</scope>
    <source>
        <strain evidence="11 12">TKK-01-0051</strain>
    </source>
</reference>
<dbReference type="RefSeq" id="WP_044482906.1">
    <property type="nucleotide sequence ID" value="NZ_KK328284.1"/>
</dbReference>
<accession>A0A051UK28</accession>
<keyword evidence="6" id="KW-0560">Oxidoreductase</keyword>
<dbReference type="GO" id="GO:0004497">
    <property type="term" value="F:monooxygenase activity"/>
    <property type="evidence" value="ECO:0007669"/>
    <property type="project" value="UniProtKB-ARBA"/>
</dbReference>
<dbReference type="GO" id="GO:0051213">
    <property type="term" value="F:dioxygenase activity"/>
    <property type="evidence" value="ECO:0007669"/>
    <property type="project" value="UniProtKB-KW"/>
</dbReference>
<gene>
    <name evidence="11" type="ORF">K875_00043</name>
</gene>
<dbReference type="GO" id="GO:0051537">
    <property type="term" value="F:2 iron, 2 sulfur cluster binding"/>
    <property type="evidence" value="ECO:0007669"/>
    <property type="project" value="UniProtKB-KW"/>
</dbReference>
<evidence type="ECO:0000259" key="10">
    <source>
        <dbReference type="PROSITE" id="PS51296"/>
    </source>
</evidence>
<dbReference type="InterPro" id="IPR036922">
    <property type="entry name" value="Rieske_2Fe-2S_sf"/>
</dbReference>
<evidence type="ECO:0000256" key="5">
    <source>
        <dbReference type="ARBA" id="ARBA00022964"/>
    </source>
</evidence>
<dbReference type="PROSITE" id="PS51296">
    <property type="entry name" value="RIESKE"/>
    <property type="match status" value="1"/>
</dbReference>
<dbReference type="Gene3D" id="3.90.380.10">
    <property type="entry name" value="Naphthalene 1,2-dioxygenase Alpha Subunit, Chain A, domain 1"/>
    <property type="match status" value="1"/>
</dbReference>
<name>A0A051UK28_9MYCO</name>
<keyword evidence="2" id="KW-0001">2Fe-2S</keyword>
<dbReference type="InterPro" id="IPR015881">
    <property type="entry name" value="ARHD_Rieske_2Fe_2S"/>
</dbReference>
<dbReference type="SUPFAM" id="SSF55961">
    <property type="entry name" value="Bet v1-like"/>
    <property type="match status" value="1"/>
</dbReference>
<sequence length="422" mass="47080">MVVGLGGADVAGLVDPDRGLVSRQVFSDPGVYELELERIFARCWQFLGHESQIPRVGDFVSAYLGEDPVLVVRQDDGSIAGFLNVCRHRGMRICKLDSGNASGFSCSYHGWSYDRRGKLVDVPFEQMYERAPLGQDWGAVPVAQVASYKGLIFGTFDPEAPPLEEYLGDMRYYLDVLVDRREGGTEVVGGANKWIIDCNWKYGAENFVQDGHHAFISHASATMAMQPEDGDVVDFPEGFTVAPGNGHGLVAFTEPVLELVTTDPALLNYYRQTLRPESAQRLGSERDSIHNVAAFTIFPNFSFLTGFQTIRVWLPLGPHRMQVWSWALVDKAAPQEVKDAQLRLVRTTFSPSGLLEQDDGENWSMCQDSLRGYVSRNLDANVRMGLGLPLDTAAPGPGRRMQGWNEEPGRDFFRRYRELMAK</sequence>
<dbReference type="PANTHER" id="PTHR43756">
    <property type="entry name" value="CHOLINE MONOOXYGENASE, CHLOROPLASTIC"/>
    <property type="match status" value="1"/>
</dbReference>
<dbReference type="GO" id="GO:0005506">
    <property type="term" value="F:iron ion binding"/>
    <property type="evidence" value="ECO:0007669"/>
    <property type="project" value="InterPro"/>
</dbReference>
<dbReference type="PROSITE" id="PS00570">
    <property type="entry name" value="RING_HYDROXYL_ALPHA"/>
    <property type="match status" value="1"/>
</dbReference>
<keyword evidence="12" id="KW-1185">Reference proteome</keyword>
<proteinExistence type="inferred from homology"/>
<organism evidence="11 12">
    <name type="scientific">Mycobacterium [tuberculosis] TKK-01-0051</name>
    <dbReference type="NCBI Taxonomy" id="1324261"/>
    <lineage>
        <taxon>Bacteria</taxon>
        <taxon>Bacillati</taxon>
        <taxon>Actinomycetota</taxon>
        <taxon>Actinomycetes</taxon>
        <taxon>Mycobacteriales</taxon>
        <taxon>Mycobacteriaceae</taxon>
        <taxon>Mycobacterium</taxon>
        <taxon>Mycobacterium avium complex (MAC)</taxon>
    </lineage>
</organism>
<dbReference type="InterPro" id="IPR043266">
    <property type="entry name" value="RHO_NdoB-like_C"/>
</dbReference>
<evidence type="ECO:0000256" key="6">
    <source>
        <dbReference type="ARBA" id="ARBA00023002"/>
    </source>
</evidence>
<keyword evidence="7" id="KW-0408">Iron</keyword>
<dbReference type="CDD" id="cd08881">
    <property type="entry name" value="RHO_alpha_C_NDO-like"/>
    <property type="match status" value="1"/>
</dbReference>
<evidence type="ECO:0000256" key="8">
    <source>
        <dbReference type="ARBA" id="ARBA00023014"/>
    </source>
</evidence>
<dbReference type="InterPro" id="IPR001663">
    <property type="entry name" value="Rng_hydr_dOase-A"/>
</dbReference>
<feature type="domain" description="Rieske" evidence="10">
    <location>
        <begin position="44"/>
        <end position="142"/>
    </location>
</feature>
<evidence type="ECO:0000256" key="4">
    <source>
        <dbReference type="ARBA" id="ARBA00022797"/>
    </source>
</evidence>
<dbReference type="PANTHER" id="PTHR43756:SF1">
    <property type="entry name" value="3-PHENYLPROPIONATE_CINNAMIC ACID DIOXYGENASE SUBUNIT ALPHA"/>
    <property type="match status" value="1"/>
</dbReference>
<evidence type="ECO:0000256" key="9">
    <source>
        <dbReference type="ARBA" id="ARBA00023027"/>
    </source>
</evidence>
<evidence type="ECO:0000256" key="3">
    <source>
        <dbReference type="ARBA" id="ARBA00022723"/>
    </source>
</evidence>
<keyword evidence="8" id="KW-0411">Iron-sulfur</keyword>
<evidence type="ECO:0000256" key="1">
    <source>
        <dbReference type="ARBA" id="ARBA00008751"/>
    </source>
</evidence>
<evidence type="ECO:0000313" key="11">
    <source>
        <dbReference type="EMBL" id="KBZ69328.1"/>
    </source>
</evidence>
<dbReference type="Pfam" id="PF00355">
    <property type="entry name" value="Rieske"/>
    <property type="match status" value="1"/>
</dbReference>
<dbReference type="PRINTS" id="PR00090">
    <property type="entry name" value="RNGDIOXGNASE"/>
</dbReference>
<keyword evidence="3" id="KW-0479">Metal-binding</keyword>
<keyword evidence="4" id="KW-0058">Aromatic hydrocarbons catabolism</keyword>
<dbReference type="Gene3D" id="2.102.10.10">
    <property type="entry name" value="Rieske [2Fe-2S] iron-sulphur domain"/>
    <property type="match status" value="1"/>
</dbReference>
<dbReference type="InterPro" id="IPR017941">
    <property type="entry name" value="Rieske_2Fe-2S"/>
</dbReference>
<keyword evidence="5" id="KW-0223">Dioxygenase</keyword>
<dbReference type="Proteomes" id="UP000025947">
    <property type="component" value="Unassembled WGS sequence"/>
</dbReference>
<comment type="caution">
    <text evidence="11">The sequence shown here is derived from an EMBL/GenBank/DDBJ whole genome shotgun (WGS) entry which is preliminary data.</text>
</comment>
<comment type="similarity">
    <text evidence="1">Belongs to the bacterial ring-hydroxylating dioxygenase alpha subunit family.</text>
</comment>
<dbReference type="GO" id="GO:0016705">
    <property type="term" value="F:oxidoreductase activity, acting on paired donors, with incorporation or reduction of molecular oxygen"/>
    <property type="evidence" value="ECO:0007669"/>
    <property type="project" value="UniProtKB-ARBA"/>
</dbReference>
<dbReference type="HOGENOM" id="CLU_026244_4_0_11"/>
<dbReference type="AlphaFoldDB" id="A0A051UK28"/>
<dbReference type="PATRIC" id="fig|1324261.3.peg.44"/>
<dbReference type="InterPro" id="IPR015879">
    <property type="entry name" value="Ring_hydroxy_dOase_asu_C_dom"/>
</dbReference>
<evidence type="ECO:0000256" key="7">
    <source>
        <dbReference type="ARBA" id="ARBA00023004"/>
    </source>
</evidence>